<feature type="signal peptide" evidence="1">
    <location>
        <begin position="1"/>
        <end position="24"/>
    </location>
</feature>
<feature type="chain" id="PRO_5026063562" description="TrbI/VirB10 family protein" evidence="1">
    <location>
        <begin position="25"/>
        <end position="241"/>
    </location>
</feature>
<dbReference type="Proteomes" id="UP000428803">
    <property type="component" value="Chromosome"/>
</dbReference>
<sequence>MKITFAAQYLCAVSLCALSTTASAQEVNPGTVPATSVPAEVIAEPQPPKDLVLNAGTPITLAVSEEVNSSTHKEGDEFRLTVLNDVTIGQTVVIPRGTPATAEITWRTGKGAFGKSGKMEFELRSIYLDGTQVPLTGSFRQEGEGNTVATGVGVIAIGVFAGFITGKRARLPVGRELMAQVAQNVPFGANGQLSPSYNSSTAMKMAEASTPFRKCRASAKGLGDAKQEQAAMKKCYAERME</sequence>
<evidence type="ECO:0000256" key="1">
    <source>
        <dbReference type="SAM" id="SignalP"/>
    </source>
</evidence>
<reference evidence="3" key="1">
    <citation type="submission" date="2019-01" db="EMBL/GenBank/DDBJ databases">
        <title>Sphingorhabdus lacus sp.nov., isolated from an oligotrophic freshwater lake.</title>
        <authorList>
            <person name="Park M."/>
        </authorList>
    </citation>
    <scope>NUCLEOTIDE SEQUENCE [LARGE SCALE GENOMIC DNA]</scope>
    <source>
        <strain evidence="3">IMCC1753</strain>
    </source>
</reference>
<protein>
    <recommendedName>
        <fullName evidence="4">TrbI/VirB10 family protein</fullName>
    </recommendedName>
</protein>
<keyword evidence="3" id="KW-1185">Reference proteome</keyword>
<accession>A0A6I6L6C8</accession>
<dbReference type="KEGG" id="slaa:EUU25_02500"/>
<organism evidence="2 3">
    <name type="scientific">Sphingorhabdus lacus</name>
    <dbReference type="NCBI Taxonomy" id="392610"/>
    <lineage>
        <taxon>Bacteria</taxon>
        <taxon>Pseudomonadati</taxon>
        <taxon>Pseudomonadota</taxon>
        <taxon>Alphaproteobacteria</taxon>
        <taxon>Sphingomonadales</taxon>
        <taxon>Sphingomonadaceae</taxon>
        <taxon>Sphingorhabdus</taxon>
    </lineage>
</organism>
<proteinExistence type="predicted"/>
<evidence type="ECO:0000313" key="2">
    <source>
        <dbReference type="EMBL" id="QGY79587.1"/>
    </source>
</evidence>
<keyword evidence="1" id="KW-0732">Signal</keyword>
<evidence type="ECO:0008006" key="4">
    <source>
        <dbReference type="Google" id="ProtNLM"/>
    </source>
</evidence>
<dbReference type="EMBL" id="CP035733">
    <property type="protein sequence ID" value="QGY79587.1"/>
    <property type="molecule type" value="Genomic_DNA"/>
</dbReference>
<dbReference type="RefSeq" id="WP_158897995.1">
    <property type="nucleotide sequence ID" value="NZ_CP035733.1"/>
</dbReference>
<gene>
    <name evidence="2" type="ORF">EUU25_02500</name>
</gene>
<evidence type="ECO:0000313" key="3">
    <source>
        <dbReference type="Proteomes" id="UP000428803"/>
    </source>
</evidence>
<dbReference type="OrthoDB" id="117664at2"/>
<name>A0A6I6L6C8_9SPHN</name>
<dbReference type="AlphaFoldDB" id="A0A6I6L6C8"/>